<feature type="compositionally biased region" description="Basic and acidic residues" evidence="1">
    <location>
        <begin position="65"/>
        <end position="83"/>
    </location>
</feature>
<feature type="compositionally biased region" description="Low complexity" evidence="1">
    <location>
        <begin position="2134"/>
        <end position="2150"/>
    </location>
</feature>
<feature type="region of interest" description="Disordered" evidence="1">
    <location>
        <begin position="1719"/>
        <end position="1744"/>
    </location>
</feature>
<feature type="compositionally biased region" description="Polar residues" evidence="1">
    <location>
        <begin position="23"/>
        <end position="43"/>
    </location>
</feature>
<comment type="caution">
    <text evidence="2">The sequence shown here is derived from an EMBL/GenBank/DDBJ whole genome shotgun (WGS) entry which is preliminary data.</text>
</comment>
<feature type="region of interest" description="Disordered" evidence="1">
    <location>
        <begin position="2107"/>
        <end position="2150"/>
    </location>
</feature>
<keyword evidence="3" id="KW-1185">Reference proteome</keyword>
<evidence type="ECO:0000313" key="3">
    <source>
        <dbReference type="Proteomes" id="UP000308199"/>
    </source>
</evidence>
<reference evidence="2 3" key="1">
    <citation type="submission" date="2019-02" db="EMBL/GenBank/DDBJ databases">
        <title>Genome sequencing of the rare red list fungi Phellinidium pouzarii.</title>
        <authorList>
            <person name="Buettner E."/>
            <person name="Kellner H."/>
        </authorList>
    </citation>
    <scope>NUCLEOTIDE SEQUENCE [LARGE SCALE GENOMIC DNA]</scope>
    <source>
        <strain evidence="2 3">DSM 108285</strain>
    </source>
</reference>
<organism evidence="2 3">
    <name type="scientific">Phellinidium pouzarii</name>
    <dbReference type="NCBI Taxonomy" id="167371"/>
    <lineage>
        <taxon>Eukaryota</taxon>
        <taxon>Fungi</taxon>
        <taxon>Dikarya</taxon>
        <taxon>Basidiomycota</taxon>
        <taxon>Agaricomycotina</taxon>
        <taxon>Agaricomycetes</taxon>
        <taxon>Hymenochaetales</taxon>
        <taxon>Hymenochaetaceae</taxon>
        <taxon>Phellinidium</taxon>
    </lineage>
</organism>
<feature type="region of interest" description="Disordered" evidence="1">
    <location>
        <begin position="2229"/>
        <end position="2248"/>
    </location>
</feature>
<evidence type="ECO:0000256" key="1">
    <source>
        <dbReference type="SAM" id="MobiDB-lite"/>
    </source>
</evidence>
<accession>A0A4S4KQH5</accession>
<dbReference type="Proteomes" id="UP000308199">
    <property type="component" value="Unassembled WGS sequence"/>
</dbReference>
<name>A0A4S4KQH5_9AGAM</name>
<feature type="compositionally biased region" description="Low complexity" evidence="1">
    <location>
        <begin position="281"/>
        <end position="292"/>
    </location>
</feature>
<sequence length="2479" mass="272935">MSSRPPPKKPSGGRPIRRLFSKESLSSLASRANDSITGRSSSGEGVDESRSRIATRHPSLAPLGELHDDGEGVEAKPWTEKDLVLSPIPTKEYDAFDESPNSSSGLSTPYPLKPSKPSASSYFSNIPPSKQSKLSLDSVPSRGSASSPPPLASPSKARWDQLRHHVLPAPARPASPNPSFTSFSQMSLPLQAAAPRPSRLAARFGFRQVVVEAREAAAISDDLTRKFFEDTQRACWYAHFGDTRPSKPEREASQHTLGSTLGSTLHLPFMSSASLPLSGHASSNNLSAPASSRQGSRGAAPITNTPSQPTSRMGALANLQSVLIGYSSASIRQEMAYMFLPYEKDVLSVLLIAFLSQSTGHIAEDERRLSLEIFETVIRTWKAAKIEGEIERCLWCCKAATMPSSPLRSRLLLSLNSLLTSTELLFTSTAAVRTVLPILALLTSHLGTDMSGTNDYNANDLALVHDLIAKIIAGECGSPGIDELEQTYQALSLKTDKEYDLRQGLCIEALVRCIEFASRGLKGYLLRVIEKHWVPLDHAGPPTPLRTKIHSNKISIFLRSIISMIHESLNTSNTSALTSSDINLIAWMLSTRVLPELDSLQASNDALRSIKGLAVKVALALISIEADLSNKNDEDAFADPKISETQKLVFGWLDDTSSSVWRECLQTELKNLATSAEWAIVIHIARNLIPLPPEHSRKTVVGLMIPQFQDRMICDPPPYPCEPFARLLASFAAVCPQIFYKPLFLCAASAKEEMVAQQLAVLITLGRYMPSFWTTDAEMVSVALMSDPGGKIKEERAPMWAKLRLGQTIVLLELLGKMRSIREEYTAKQDTGMASNIFFAKVVKFAGALESRLAILIDAKEQTVLLSLSQRILFSSLFLEIRLITRTLKLSPWIPRIISWTIQHDVQSEANASALHPITDDLMEEVEEIWEKLKLVYMLCKISMKPANQRRNTTILSPRLDKSSLGDCEDSREALIDLRLKMLESVPTNPICTFLEVLVAMCGALKHEDLVRLGPFVWDQCLDLKEAKASIHACFICMQCAEKATIEFQQFLFARFKSPSAEIRKETLYRFSILTGWRFQLLSATYITDRAFRRPFKLARPPLTFVATDVGDSKYVAIDEYEETAGGQGPSLPMDLRRRLNEIGWDEEDKPQGDHKLEWLRMPMSLLASSQLDQISTSVPIAEDGQLSDRSLSPAVSPTSTPSKSPSSEGRLLRRNSSTGSQHGLKRRPVFVQPLVATFLPLAKLATDNDFLVASLARDLLIDYMRDDPAVLCRPVVEILSGDAESIDNAISTLRTFLHLHRVLPPRLTHHAFNHLAGFLKLLAKESNSPDSLRDLAYTVPILAKFAPQVSDMSVRAIRRAKIELFLFPSGMLYFPESAPSMPMFPKGPDFMANPFDDTPSSSVYMTMIRMSQNLLFVDILKRSPHDVLVIRKSWTPLVLPAVSDDIDSSSLLPRHSAKRLIPENSRTDFRLSLSFSRSHLIFVAQVFRCMTRHLNDRAELANFLDGVNRILVRHGDDIGIVSHALIAEGDVGVREAIEYAVHRFFAVHEEVFVYQALQVVSSIVSQPTVDGDWIADNTFHLLSTLKSNPLTQDAAGIRDANKTQEEETALAITADERPQMFLASLRKDGKAGTEKLQSSLSAEFFESRRFQPDNIIRMLLTVIAHDPTVRRAEHFLRLFRFLAPHLYNASSSARVVLRDGIDALCTIVTSKVAAKAKASESSQKVGNDDKQLPSADGDPSNRLFGNSTLPCDLQAMRSDYLLLFVSYVKAGGAHRATSLQKSLDLAKLILKDSSTSAMAVEPVRLFIDQLAETLIIRQDPKYAVSILKELAPIIGAYGSILDLTGMLKGLITLSTQSNFANDPKFTDIVVTQICSSALEVCEMAAQENILSTLKFRRTLIELLAQSVSLLKSDIITELEKRDPSPAFLSGIVLPFIFQLRTTAELATETQWTDSWRQDAHARAWVRLLSYAMAAFQNQSGMGLNSSRGSISRSSSFTSESALDADADTFRSTSRKARRRPSGQNNVLLSVRLAMAFVVLKAVVLRGEDDISSIFSGAWARLGALLRSMLRDGNALFALRGSLSPNASPLSSPIASTSFTELIDKSNENQKHRRTSSATLNSHLSAPFSGSGGRSSRPSSPSNPPSCRNSTQAFPCPRVVDYLTWSLLEFVCLRRSPLSIQLRTFMHEKVLHLHDALQASDPVSGNASFTFYWRPRSLRPLSTVYSKPRFSRTGSATPTPEASPLLGPSDPNISFAGNLSSIYDVSSLSADSSTLTPLRPKGRRPIIHLGTNAAPTKSLLSPAFIPTSTSIGQFPPSESTEDVEQNGIVLDARQALTLATLRSPTLVKNTYDRVRNVQKCMGYRTFLPVPKSLSRSEHVYRYNTAPGKPGSMSASVSPRASAHFVSDPEPDPEPCVWTKRRAAELLMAEAQELMRAWQAESAFAASGSDAGHGDMTLNAATSMGSDVDATFVSDADALT</sequence>
<dbReference type="GO" id="GO:0034703">
    <property type="term" value="C:cation channel complex"/>
    <property type="evidence" value="ECO:0007669"/>
    <property type="project" value="TreeGrafter"/>
</dbReference>
<proteinExistence type="predicted"/>
<feature type="region of interest" description="Disordered" evidence="1">
    <location>
        <begin position="1184"/>
        <end position="1224"/>
    </location>
</feature>
<dbReference type="PANTHER" id="PTHR31781:SF1">
    <property type="entry name" value="PROTEIN UNC-80 HOMOLOG"/>
    <property type="match status" value="1"/>
</dbReference>
<dbReference type="GO" id="GO:0055080">
    <property type="term" value="P:monoatomic cation homeostasis"/>
    <property type="evidence" value="ECO:0007669"/>
    <property type="project" value="TreeGrafter"/>
</dbReference>
<dbReference type="GO" id="GO:0005261">
    <property type="term" value="F:monoatomic cation channel activity"/>
    <property type="evidence" value="ECO:0007669"/>
    <property type="project" value="TreeGrafter"/>
</dbReference>
<protein>
    <submittedName>
        <fullName evidence="2">Uncharacterized protein</fullName>
    </submittedName>
</protein>
<gene>
    <name evidence="2" type="ORF">EW145_g7050</name>
</gene>
<feature type="compositionally biased region" description="Polar residues" evidence="1">
    <location>
        <begin position="117"/>
        <end position="135"/>
    </location>
</feature>
<feature type="compositionally biased region" description="Low complexity" evidence="1">
    <location>
        <begin position="1191"/>
        <end position="1208"/>
    </location>
</feature>
<dbReference type="OrthoDB" id="5584001at2759"/>
<dbReference type="EMBL" id="SGPK01000626">
    <property type="protein sequence ID" value="THH00624.1"/>
    <property type="molecule type" value="Genomic_DNA"/>
</dbReference>
<feature type="region of interest" description="Disordered" evidence="1">
    <location>
        <begin position="1"/>
        <end position="157"/>
    </location>
</feature>
<feature type="region of interest" description="Disordered" evidence="1">
    <location>
        <begin position="280"/>
        <end position="311"/>
    </location>
</feature>
<feature type="compositionally biased region" description="Polar residues" evidence="1">
    <location>
        <begin position="302"/>
        <end position="311"/>
    </location>
</feature>
<evidence type="ECO:0000313" key="2">
    <source>
        <dbReference type="EMBL" id="THH00624.1"/>
    </source>
</evidence>
<dbReference type="PANTHER" id="PTHR31781">
    <property type="entry name" value="UNC80"/>
    <property type="match status" value="1"/>
</dbReference>
<feature type="region of interest" description="Disordered" evidence="1">
    <location>
        <begin position="2384"/>
        <end position="2415"/>
    </location>
</feature>